<dbReference type="AlphaFoldDB" id="A0A163PTU7"/>
<dbReference type="GO" id="GO:0005525">
    <property type="term" value="F:GTP binding"/>
    <property type="evidence" value="ECO:0007669"/>
    <property type="project" value="InterPro"/>
</dbReference>
<dbReference type="PATRIC" id="fig|43678.3.peg.3999"/>
<name>A0A163PTU7_9CELL</name>
<dbReference type="InterPro" id="IPR027417">
    <property type="entry name" value="P-loop_NTPase"/>
</dbReference>
<dbReference type="EMBL" id="LRIE01000085">
    <property type="protein sequence ID" value="KZM33509.1"/>
    <property type="molecule type" value="Genomic_DNA"/>
</dbReference>
<organism evidence="3 4">
    <name type="scientific">Oerskovia enterophila</name>
    <dbReference type="NCBI Taxonomy" id="43678"/>
    <lineage>
        <taxon>Bacteria</taxon>
        <taxon>Bacillati</taxon>
        <taxon>Actinomycetota</taxon>
        <taxon>Actinomycetes</taxon>
        <taxon>Micrococcales</taxon>
        <taxon>Cellulomonadaceae</taxon>
        <taxon>Oerskovia</taxon>
    </lineage>
</organism>
<dbReference type="OrthoDB" id="9255830at2"/>
<dbReference type="InterPro" id="IPR006073">
    <property type="entry name" value="GTP-bd"/>
</dbReference>
<reference evidence="3 4" key="1">
    <citation type="submission" date="2016-01" db="EMBL/GenBank/DDBJ databases">
        <title>Genome sequence of Oerskovia enterophila VJag, an agar and cellulose degrading bacterium.</title>
        <authorList>
            <person name="Poehlein A."/>
            <person name="Jag V."/>
            <person name="Bengelsdorf F."/>
            <person name="Duerre P."/>
            <person name="Daniel R."/>
        </authorList>
    </citation>
    <scope>NUCLEOTIDE SEQUENCE [LARGE SCALE GENOMIC DNA]</scope>
    <source>
        <strain evidence="3 4">VJag</strain>
    </source>
</reference>
<feature type="compositionally biased region" description="Basic and acidic residues" evidence="1">
    <location>
        <begin position="10"/>
        <end position="22"/>
    </location>
</feature>
<gene>
    <name evidence="3" type="ORF">OJAG_38290</name>
</gene>
<dbReference type="STRING" id="43678.OJAG_38290"/>
<feature type="region of interest" description="Disordered" evidence="1">
    <location>
        <begin position="1"/>
        <end position="26"/>
    </location>
</feature>
<dbReference type="Gene3D" id="3.40.50.300">
    <property type="entry name" value="P-loop containing nucleotide triphosphate hydrolases"/>
    <property type="match status" value="1"/>
</dbReference>
<feature type="domain" description="G" evidence="2">
    <location>
        <begin position="47"/>
        <end position="166"/>
    </location>
</feature>
<evidence type="ECO:0000313" key="4">
    <source>
        <dbReference type="Proteomes" id="UP000076447"/>
    </source>
</evidence>
<comment type="caution">
    <text evidence="3">The sequence shown here is derived from an EMBL/GenBank/DDBJ whole genome shotgun (WGS) entry which is preliminary data.</text>
</comment>
<dbReference type="CDD" id="cd00882">
    <property type="entry name" value="Ras_like_GTPase"/>
    <property type="match status" value="1"/>
</dbReference>
<proteinExistence type="predicted"/>
<dbReference type="RefSeq" id="WP_082849256.1">
    <property type="nucleotide sequence ID" value="NZ_LRIE01000085.1"/>
</dbReference>
<sequence length="408" mass="43260">MRTKGSTRTGGEKESRDERQDPVETIDPTPLFEAASQARESFGRFNLAIAGGTGVGKSSLLNAVFGEDRAATGIGLPVTRGIHYYVNHDKTLGIWDFEGFEVGTTLTPAQMVQENLSTISTGPPEKQVSVVWYCVLSSVARLTPAEIDAIRAFDAAGKHVIVVLTKVRRARNLAGRWTLDEDAEKFLDFLAEPRDHRGEPIDLPTVTVIATAAVDQGKYGPKHGLADLMTATLGLSPEVAQDAFRVAQRLSLPLKLELARRFTAAAAVSAAAAAAVPVPFADAAMLAPIQLGMMGKISAVYGIDLRVVLSAQAVSQLATQIAGKALARSVVKLIPGAGSVINASVAAALTAASGEAWTRICERVFTGELKLDDVESLWSSYGPTVTQVLGWVLKNKTNSTIPMAAEVP</sequence>
<accession>A0A163PTU7</accession>
<evidence type="ECO:0000313" key="3">
    <source>
        <dbReference type="EMBL" id="KZM33509.1"/>
    </source>
</evidence>
<dbReference type="SUPFAM" id="SSF52540">
    <property type="entry name" value="P-loop containing nucleoside triphosphate hydrolases"/>
    <property type="match status" value="1"/>
</dbReference>
<dbReference type="Pfam" id="PF01926">
    <property type="entry name" value="MMR_HSR1"/>
    <property type="match status" value="1"/>
</dbReference>
<evidence type="ECO:0000256" key="1">
    <source>
        <dbReference type="SAM" id="MobiDB-lite"/>
    </source>
</evidence>
<protein>
    <recommendedName>
        <fullName evidence="2">G domain-containing protein</fullName>
    </recommendedName>
</protein>
<evidence type="ECO:0000259" key="2">
    <source>
        <dbReference type="Pfam" id="PF01926"/>
    </source>
</evidence>
<dbReference type="Proteomes" id="UP000076447">
    <property type="component" value="Unassembled WGS sequence"/>
</dbReference>